<gene>
    <name evidence="3" type="ORF">SAMN05216555_11936</name>
</gene>
<dbReference type="Pfam" id="PF13845">
    <property type="entry name" value="Septum_form"/>
    <property type="match status" value="1"/>
</dbReference>
<feature type="domain" description="Septum formation-related" evidence="2">
    <location>
        <begin position="62"/>
        <end position="155"/>
    </location>
</feature>
<keyword evidence="4" id="KW-1185">Reference proteome</keyword>
<dbReference type="PROSITE" id="PS51257">
    <property type="entry name" value="PROKAR_LIPOPROTEIN"/>
    <property type="match status" value="1"/>
</dbReference>
<evidence type="ECO:0000313" key="3">
    <source>
        <dbReference type="EMBL" id="SDJ90685.1"/>
    </source>
</evidence>
<name>A0A1G8XLB2_9MICC</name>
<reference evidence="4" key="1">
    <citation type="submission" date="2016-10" db="EMBL/GenBank/DDBJ databases">
        <authorList>
            <person name="Varghese N."/>
            <person name="Submissions S."/>
        </authorList>
    </citation>
    <scope>NUCLEOTIDE SEQUENCE [LARGE SCALE GENOMIC DNA]</scope>
    <source>
        <strain evidence="4">CGMCC 1.10783</strain>
    </source>
</reference>
<feature type="signal peptide" evidence="1">
    <location>
        <begin position="1"/>
        <end position="33"/>
    </location>
</feature>
<dbReference type="InterPro" id="IPR026004">
    <property type="entry name" value="Septum_form"/>
</dbReference>
<proteinExistence type="predicted"/>
<dbReference type="STRING" id="1045773.SAMN05216555_11936"/>
<feature type="chain" id="PRO_5039119911" evidence="1">
    <location>
        <begin position="34"/>
        <end position="171"/>
    </location>
</feature>
<accession>A0A1G8XLB2</accession>
<dbReference type="EMBL" id="FNEI01000019">
    <property type="protein sequence ID" value="SDJ90685.1"/>
    <property type="molecule type" value="Genomic_DNA"/>
</dbReference>
<dbReference type="RefSeq" id="WP_175453592.1">
    <property type="nucleotide sequence ID" value="NZ_FNEI01000019.1"/>
</dbReference>
<dbReference type="Proteomes" id="UP000182130">
    <property type="component" value="Unassembled WGS sequence"/>
</dbReference>
<dbReference type="AlphaFoldDB" id="A0A1G8XLB2"/>
<evidence type="ECO:0000313" key="4">
    <source>
        <dbReference type="Proteomes" id="UP000182130"/>
    </source>
</evidence>
<evidence type="ECO:0000259" key="2">
    <source>
        <dbReference type="Pfam" id="PF13845"/>
    </source>
</evidence>
<evidence type="ECO:0000256" key="1">
    <source>
        <dbReference type="SAM" id="SignalP"/>
    </source>
</evidence>
<sequence length="171" mass="17884">MPIARNAKYRTAKHAVAAAAALCALTLALGACSFPGSGDAKRDSSGVATESSKADAFKVKVGDCLEKPNGSEVQDVTIIPCPQDHDFEAFAATNLEDSAYPGDAVITQKAEDFCSKEFATFVGKPFDESGLEMTYFFPTSESWKTGDKEIVCLVGGAAGAQTKGSLKGSKK</sequence>
<organism evidence="3 4">
    <name type="scientific">Arthrobacter cupressi</name>
    <dbReference type="NCBI Taxonomy" id="1045773"/>
    <lineage>
        <taxon>Bacteria</taxon>
        <taxon>Bacillati</taxon>
        <taxon>Actinomycetota</taxon>
        <taxon>Actinomycetes</taxon>
        <taxon>Micrococcales</taxon>
        <taxon>Micrococcaceae</taxon>
        <taxon>Arthrobacter</taxon>
    </lineage>
</organism>
<protein>
    <submittedName>
        <fullName evidence="3">Septum formation</fullName>
    </submittedName>
</protein>
<keyword evidence="1" id="KW-0732">Signal</keyword>